<sequence length="38" mass="3986">MNRIKSSAAATSSPAVNTKPPAIIPDDRDLDVSSSMLK</sequence>
<dbReference type="EMBL" id="CAJOBI010373170">
    <property type="protein sequence ID" value="CAF5229908.1"/>
    <property type="molecule type" value="Genomic_DNA"/>
</dbReference>
<feature type="region of interest" description="Disordered" evidence="1">
    <location>
        <begin position="1"/>
        <end position="38"/>
    </location>
</feature>
<gene>
    <name evidence="2" type="ORF">SMN809_LOCUS86828</name>
</gene>
<organism evidence="2 3">
    <name type="scientific">Rotaria magnacalcarata</name>
    <dbReference type="NCBI Taxonomy" id="392030"/>
    <lineage>
        <taxon>Eukaryota</taxon>
        <taxon>Metazoa</taxon>
        <taxon>Spiralia</taxon>
        <taxon>Gnathifera</taxon>
        <taxon>Rotifera</taxon>
        <taxon>Eurotatoria</taxon>
        <taxon>Bdelloidea</taxon>
        <taxon>Philodinida</taxon>
        <taxon>Philodinidae</taxon>
        <taxon>Rotaria</taxon>
    </lineage>
</organism>
<feature type="compositionally biased region" description="Polar residues" evidence="1">
    <location>
        <begin position="1"/>
        <end position="16"/>
    </location>
</feature>
<name>A0A8S3KE92_9BILA</name>
<dbReference type="Proteomes" id="UP000676336">
    <property type="component" value="Unassembled WGS sequence"/>
</dbReference>
<evidence type="ECO:0000256" key="1">
    <source>
        <dbReference type="SAM" id="MobiDB-lite"/>
    </source>
</evidence>
<protein>
    <submittedName>
        <fullName evidence="2">Uncharacterized protein</fullName>
    </submittedName>
</protein>
<accession>A0A8S3KE92</accession>
<proteinExistence type="predicted"/>
<feature type="non-terminal residue" evidence="2">
    <location>
        <position position="38"/>
    </location>
</feature>
<evidence type="ECO:0000313" key="2">
    <source>
        <dbReference type="EMBL" id="CAF5229908.1"/>
    </source>
</evidence>
<dbReference type="AlphaFoldDB" id="A0A8S3KE92"/>
<comment type="caution">
    <text evidence="2">The sequence shown here is derived from an EMBL/GenBank/DDBJ whole genome shotgun (WGS) entry which is preliminary data.</text>
</comment>
<evidence type="ECO:0000313" key="3">
    <source>
        <dbReference type="Proteomes" id="UP000676336"/>
    </source>
</evidence>
<reference evidence="2" key="1">
    <citation type="submission" date="2021-02" db="EMBL/GenBank/DDBJ databases">
        <authorList>
            <person name="Nowell W R."/>
        </authorList>
    </citation>
    <scope>NUCLEOTIDE SEQUENCE</scope>
</reference>